<organism evidence="8 9">
    <name type="scientific">Xenoophorus captivus</name>
    <dbReference type="NCBI Taxonomy" id="1517983"/>
    <lineage>
        <taxon>Eukaryota</taxon>
        <taxon>Metazoa</taxon>
        <taxon>Chordata</taxon>
        <taxon>Craniata</taxon>
        <taxon>Vertebrata</taxon>
        <taxon>Euteleostomi</taxon>
        <taxon>Actinopterygii</taxon>
        <taxon>Neopterygii</taxon>
        <taxon>Teleostei</taxon>
        <taxon>Neoteleostei</taxon>
        <taxon>Acanthomorphata</taxon>
        <taxon>Ovalentaria</taxon>
        <taxon>Atherinomorphae</taxon>
        <taxon>Cyprinodontiformes</taxon>
        <taxon>Goodeidae</taxon>
        <taxon>Xenoophorus</taxon>
    </lineage>
</organism>
<dbReference type="PANTHER" id="PTHR11588">
    <property type="entry name" value="TUBULIN"/>
    <property type="match status" value="1"/>
</dbReference>
<sequence>NLDIERPTYTNLNRLMSQIVSSITASLRFDGALNVDLTEFQTNLVPYPRIHFPLATYAPVISAEKAYHEQLSVAEITNACFEPANQM</sequence>
<dbReference type="EMBL" id="JAHRIN010016376">
    <property type="protein sequence ID" value="MEQ2196246.1"/>
    <property type="molecule type" value="Genomic_DNA"/>
</dbReference>
<comment type="similarity">
    <text evidence="2">Belongs to the tubulin family.</text>
</comment>
<comment type="caution">
    <text evidence="8">The sequence shown here is derived from an EMBL/GenBank/DDBJ whole genome shotgun (WGS) entry which is preliminary data.</text>
</comment>
<evidence type="ECO:0000256" key="3">
    <source>
        <dbReference type="ARBA" id="ARBA00022490"/>
    </source>
</evidence>
<evidence type="ECO:0000313" key="8">
    <source>
        <dbReference type="EMBL" id="MEQ2196246.1"/>
    </source>
</evidence>
<comment type="subcellular location">
    <subcellularLocation>
        <location evidence="1">Cytoplasm</location>
    </subcellularLocation>
</comment>
<feature type="domain" description="Tubulin/FtsZ 2-layer sandwich" evidence="7">
    <location>
        <begin position="48"/>
        <end position="87"/>
    </location>
</feature>
<evidence type="ECO:0000313" key="9">
    <source>
        <dbReference type="Proteomes" id="UP001434883"/>
    </source>
</evidence>
<feature type="non-terminal residue" evidence="8">
    <location>
        <position position="1"/>
    </location>
</feature>
<evidence type="ECO:0000256" key="1">
    <source>
        <dbReference type="ARBA" id="ARBA00004496"/>
    </source>
</evidence>
<dbReference type="InterPro" id="IPR037103">
    <property type="entry name" value="Tubulin/FtsZ-like_C"/>
</dbReference>
<name>A0ABV0QK86_9TELE</name>
<gene>
    <name evidence="8" type="primary">TUBA1C_2</name>
    <name evidence="8" type="ORF">XENOCAPTIV_028719</name>
</gene>
<dbReference type="Pfam" id="PF03953">
    <property type="entry name" value="Tubulin_C"/>
    <property type="match status" value="1"/>
</dbReference>
<evidence type="ECO:0000256" key="4">
    <source>
        <dbReference type="ARBA" id="ARBA00022701"/>
    </source>
</evidence>
<keyword evidence="3" id="KW-0963">Cytoplasm</keyword>
<keyword evidence="9" id="KW-1185">Reference proteome</keyword>
<dbReference type="Gene3D" id="3.30.1330.20">
    <property type="entry name" value="Tubulin/FtsZ, C-terminal domain"/>
    <property type="match status" value="1"/>
</dbReference>
<dbReference type="InterPro" id="IPR018316">
    <property type="entry name" value="Tubulin/FtsZ_2-layer-sand-dom"/>
</dbReference>
<protein>
    <submittedName>
        <fullName evidence="8">Tubulin alpha-1C chain</fullName>
    </submittedName>
</protein>
<dbReference type="Proteomes" id="UP001434883">
    <property type="component" value="Unassembled WGS sequence"/>
</dbReference>
<proteinExistence type="inferred from homology"/>
<reference evidence="8 9" key="1">
    <citation type="submission" date="2021-06" db="EMBL/GenBank/DDBJ databases">
        <authorList>
            <person name="Palmer J.M."/>
        </authorList>
    </citation>
    <scope>NUCLEOTIDE SEQUENCE [LARGE SCALE GENOMIC DNA]</scope>
    <source>
        <strain evidence="8 9">XC_2019</strain>
        <tissue evidence="8">Muscle</tissue>
    </source>
</reference>
<dbReference type="Gene3D" id="3.40.50.1440">
    <property type="entry name" value="Tubulin/FtsZ, GTPase domain"/>
    <property type="match status" value="1"/>
</dbReference>
<feature type="non-terminal residue" evidence="8">
    <location>
        <position position="87"/>
    </location>
</feature>
<keyword evidence="6" id="KW-0342">GTP-binding</keyword>
<keyword evidence="5" id="KW-0547">Nucleotide-binding</keyword>
<evidence type="ECO:0000259" key="7">
    <source>
        <dbReference type="Pfam" id="PF03953"/>
    </source>
</evidence>
<evidence type="ECO:0000256" key="5">
    <source>
        <dbReference type="ARBA" id="ARBA00022741"/>
    </source>
</evidence>
<dbReference type="InterPro" id="IPR008280">
    <property type="entry name" value="Tub_FtsZ_C"/>
</dbReference>
<accession>A0ABV0QK86</accession>
<dbReference type="SUPFAM" id="SSF55307">
    <property type="entry name" value="Tubulin C-terminal domain-like"/>
    <property type="match status" value="1"/>
</dbReference>
<evidence type="ECO:0000256" key="2">
    <source>
        <dbReference type="ARBA" id="ARBA00009636"/>
    </source>
</evidence>
<dbReference type="InterPro" id="IPR036525">
    <property type="entry name" value="Tubulin/FtsZ_GTPase_sf"/>
</dbReference>
<dbReference type="InterPro" id="IPR000217">
    <property type="entry name" value="Tubulin"/>
</dbReference>
<keyword evidence="4" id="KW-0493">Microtubule</keyword>
<evidence type="ECO:0000256" key="6">
    <source>
        <dbReference type="ARBA" id="ARBA00023134"/>
    </source>
</evidence>